<dbReference type="PANTHER" id="PTHR11188">
    <property type="entry name" value="ARRESTIN DOMAIN CONTAINING PROTEIN"/>
    <property type="match status" value="1"/>
</dbReference>
<reference evidence="5" key="1">
    <citation type="submission" date="2020-05" db="EMBL/GenBank/DDBJ databases">
        <title>Phylogenomic resolution of chytrid fungi.</title>
        <authorList>
            <person name="Stajich J.E."/>
            <person name="Amses K."/>
            <person name="Simmons R."/>
            <person name="Seto K."/>
            <person name="Myers J."/>
            <person name="Bonds A."/>
            <person name="Quandt C.A."/>
            <person name="Barry K."/>
            <person name="Liu P."/>
            <person name="Grigoriev I."/>
            <person name="Longcore J.E."/>
            <person name="James T.Y."/>
        </authorList>
    </citation>
    <scope>NUCLEOTIDE SEQUENCE</scope>
    <source>
        <strain evidence="5">JEL0318</strain>
    </source>
</reference>
<organism evidence="5 6">
    <name type="scientific">Rhizophlyctis rosea</name>
    <dbReference type="NCBI Taxonomy" id="64517"/>
    <lineage>
        <taxon>Eukaryota</taxon>
        <taxon>Fungi</taxon>
        <taxon>Fungi incertae sedis</taxon>
        <taxon>Chytridiomycota</taxon>
        <taxon>Chytridiomycota incertae sedis</taxon>
        <taxon>Chytridiomycetes</taxon>
        <taxon>Rhizophlyctidales</taxon>
        <taxon>Rhizophlyctidaceae</taxon>
        <taxon>Rhizophlyctis</taxon>
    </lineage>
</organism>
<evidence type="ECO:0000259" key="4">
    <source>
        <dbReference type="PROSITE" id="PS50002"/>
    </source>
</evidence>
<keyword evidence="6" id="KW-1185">Reference proteome</keyword>
<sequence length="546" mass="59619">MSIKALSIHPEVGGPNITVEAGQPIKGMVKLTLSKPVPDIRVTVTFYGEKQATWLEDGDPARPYTVSPKPLITEATTIFDSTVKGKGGVLPAGAHMLPFTIQTESIGFRKVNLNTFPPTYTYDGSAGSDVEKAYGGSANIRYSLRCAASYTSGFITSKRVTTTATTDLFVSQAGRAKRLLYPFPFVTGNVVAPGSPRKEMWPIALRSVDSGEVRWNLSMSRRACLPGDNIECVVIAQSIVKKAIARVTLSLRETTVYATMLQVVHLSNPETRELAVAREHNWSTGLSPDMSSPPIVRTMNLHVPRDCAATLRTQLMSNTHVVRLIIEMEDESEPCTVVEVPLDVVMPDAGKGGREFVPELPREDSLNFTKGQPLSRNPSLKSLKSLKERADSALGDIEEPLSEDGEDKENGSEEDEEEGGKKERGLKIPLLGETPTVIKGRFRALYAYLPNRPDEISVEQGDIVHIRKSFKDGWAICENETRSSTGIVPIHHLQFAPENHSPPVVGFPKREDFSAQSAQQDNYSTKQGTGGSCVGVSKDINSGWIV</sequence>
<dbReference type="GO" id="GO:0005886">
    <property type="term" value="C:plasma membrane"/>
    <property type="evidence" value="ECO:0007669"/>
    <property type="project" value="TreeGrafter"/>
</dbReference>
<feature type="domain" description="SH3" evidence="4">
    <location>
        <begin position="437"/>
        <end position="498"/>
    </location>
</feature>
<name>A0AAD5X1V7_9FUNG</name>
<feature type="region of interest" description="Disordered" evidence="3">
    <location>
        <begin position="355"/>
        <end position="425"/>
    </location>
</feature>
<dbReference type="GO" id="GO:0031625">
    <property type="term" value="F:ubiquitin protein ligase binding"/>
    <property type="evidence" value="ECO:0007669"/>
    <property type="project" value="TreeGrafter"/>
</dbReference>
<comment type="caution">
    <text evidence="5">The sequence shown here is derived from an EMBL/GenBank/DDBJ whole genome shotgun (WGS) entry which is preliminary data.</text>
</comment>
<dbReference type="InterPro" id="IPR001452">
    <property type="entry name" value="SH3_domain"/>
</dbReference>
<dbReference type="InterPro" id="IPR050357">
    <property type="entry name" value="Arrestin_domain-protein"/>
</dbReference>
<dbReference type="Proteomes" id="UP001212841">
    <property type="component" value="Unassembled WGS sequence"/>
</dbReference>
<evidence type="ECO:0000313" key="5">
    <source>
        <dbReference type="EMBL" id="KAJ3047517.1"/>
    </source>
</evidence>
<dbReference type="Gene3D" id="2.60.40.640">
    <property type="match status" value="1"/>
</dbReference>
<dbReference type="InterPro" id="IPR036028">
    <property type="entry name" value="SH3-like_dom_sf"/>
</dbReference>
<dbReference type="SUPFAM" id="SSF50044">
    <property type="entry name" value="SH3-domain"/>
    <property type="match status" value="1"/>
</dbReference>
<protein>
    <recommendedName>
        <fullName evidence="4">SH3 domain-containing protein</fullName>
    </recommendedName>
</protein>
<dbReference type="InterPro" id="IPR014752">
    <property type="entry name" value="Arrestin-like_C"/>
</dbReference>
<evidence type="ECO:0000256" key="1">
    <source>
        <dbReference type="ARBA" id="ARBA00022443"/>
    </source>
</evidence>
<dbReference type="CDD" id="cd00174">
    <property type="entry name" value="SH3"/>
    <property type="match status" value="1"/>
</dbReference>
<feature type="compositionally biased region" description="Basic and acidic residues" evidence="3">
    <location>
        <begin position="355"/>
        <end position="365"/>
    </location>
</feature>
<evidence type="ECO:0000256" key="3">
    <source>
        <dbReference type="SAM" id="MobiDB-lite"/>
    </source>
</evidence>
<keyword evidence="1 2" id="KW-0728">SH3 domain</keyword>
<dbReference type="Pfam" id="PF00018">
    <property type="entry name" value="SH3_1"/>
    <property type="match status" value="1"/>
</dbReference>
<feature type="compositionally biased region" description="Acidic residues" evidence="3">
    <location>
        <begin position="396"/>
        <end position="418"/>
    </location>
</feature>
<dbReference type="GO" id="GO:0030674">
    <property type="term" value="F:protein-macromolecule adaptor activity"/>
    <property type="evidence" value="ECO:0007669"/>
    <property type="project" value="TreeGrafter"/>
</dbReference>
<dbReference type="Gene3D" id="2.30.30.40">
    <property type="entry name" value="SH3 Domains"/>
    <property type="match status" value="1"/>
</dbReference>
<accession>A0AAD5X1V7</accession>
<dbReference type="AlphaFoldDB" id="A0AAD5X1V7"/>
<dbReference type="PANTHER" id="PTHR11188:SF17">
    <property type="entry name" value="FI21816P1"/>
    <property type="match status" value="1"/>
</dbReference>
<evidence type="ECO:0000313" key="6">
    <source>
        <dbReference type="Proteomes" id="UP001212841"/>
    </source>
</evidence>
<dbReference type="SMART" id="SM00326">
    <property type="entry name" value="SH3"/>
    <property type="match status" value="1"/>
</dbReference>
<proteinExistence type="predicted"/>
<dbReference type="EMBL" id="JADGJD010000947">
    <property type="protein sequence ID" value="KAJ3047517.1"/>
    <property type="molecule type" value="Genomic_DNA"/>
</dbReference>
<dbReference type="PROSITE" id="PS50002">
    <property type="entry name" value="SH3"/>
    <property type="match status" value="1"/>
</dbReference>
<dbReference type="GO" id="GO:0070086">
    <property type="term" value="P:ubiquitin-dependent endocytosis"/>
    <property type="evidence" value="ECO:0007669"/>
    <property type="project" value="TreeGrafter"/>
</dbReference>
<dbReference type="GO" id="GO:0005829">
    <property type="term" value="C:cytosol"/>
    <property type="evidence" value="ECO:0007669"/>
    <property type="project" value="TreeGrafter"/>
</dbReference>
<gene>
    <name evidence="5" type="ORF">HK097_011464</name>
</gene>
<evidence type="ECO:0000256" key="2">
    <source>
        <dbReference type="PROSITE-ProRule" id="PRU00192"/>
    </source>
</evidence>
<feature type="compositionally biased region" description="Polar residues" evidence="3">
    <location>
        <begin position="366"/>
        <end position="382"/>
    </location>
</feature>